<dbReference type="InterPro" id="IPR039968">
    <property type="entry name" value="BcerS-like"/>
</dbReference>
<dbReference type="InterPro" id="IPR016181">
    <property type="entry name" value="Acyl_CoA_acyltransferase"/>
</dbReference>
<name>A0ABT3Q1K5_9BACT</name>
<keyword evidence="3" id="KW-1185">Reference proteome</keyword>
<dbReference type="RefSeq" id="WP_265791056.1">
    <property type="nucleotide sequence ID" value="NZ_BAABRS010000004.1"/>
</dbReference>
<protein>
    <submittedName>
        <fullName evidence="2">GNAT family N-acetyltransferase</fullName>
    </submittedName>
</protein>
<comment type="caution">
    <text evidence="2">The sequence shown here is derived from an EMBL/GenBank/DDBJ whole genome shotgun (WGS) entry which is preliminary data.</text>
</comment>
<dbReference type="Gene3D" id="3.40.630.30">
    <property type="match status" value="1"/>
</dbReference>
<dbReference type="InterPro" id="IPR000182">
    <property type="entry name" value="GNAT_dom"/>
</dbReference>
<evidence type="ECO:0000259" key="1">
    <source>
        <dbReference type="PROSITE" id="PS51186"/>
    </source>
</evidence>
<dbReference type="Proteomes" id="UP001207337">
    <property type="component" value="Unassembled WGS sequence"/>
</dbReference>
<evidence type="ECO:0000313" key="2">
    <source>
        <dbReference type="EMBL" id="MCW9713999.1"/>
    </source>
</evidence>
<sequence length="377" mass="43799">MSTGKRTHKITAVKTDKQRKRFIEFPYEHYEGDEHWIAPLKMEQKKLIDEDKNPFFENAEIALFLVEEGEELKGRIAAIIDHRYNEHHNDKTGFFGFFECVDDQTVANLLLKVASDWLRERGRTKMMGPANPSMMDEVGILVEGFEYDPSIMMPYHKAYYDKLIKNAGLSKAMDLYAFRVTQGTVNLDRMYRAEELVRRRIRRLDIREIDLKNLEQEVQIVRHIYNKAWSGNWGFIPLNEEELEDLAKDLKLILDPKVAHIAEVDGEPVAFSIGLPDLNQALKHMDGTLFPTGIFKLLWYRRKINRIRTALMGVLPEYQGKGIDALLHKEAIINGKEVGYKSSELSWVLESNKGMISVAEKIGARREKTYRMYSKEL</sequence>
<reference evidence="2 3" key="1">
    <citation type="submission" date="2021-11" db="EMBL/GenBank/DDBJ databases">
        <title>Aliifidinibius sp. nov., a new bacterium isolated from saline soil.</title>
        <authorList>
            <person name="Galisteo C."/>
            <person name="De La Haba R."/>
            <person name="Sanchez-Porro C."/>
            <person name="Ventosa A."/>
        </authorList>
    </citation>
    <scope>NUCLEOTIDE SEQUENCE [LARGE SCALE GENOMIC DNA]</scope>
    <source>
        <strain evidence="2 3">KACC 190600</strain>
    </source>
</reference>
<organism evidence="2 3">
    <name type="scientific">Fodinibius salicampi</name>
    <dbReference type="NCBI Taxonomy" id="1920655"/>
    <lineage>
        <taxon>Bacteria</taxon>
        <taxon>Pseudomonadati</taxon>
        <taxon>Balneolota</taxon>
        <taxon>Balneolia</taxon>
        <taxon>Balneolales</taxon>
        <taxon>Balneolaceae</taxon>
        <taxon>Fodinibius</taxon>
    </lineage>
</organism>
<proteinExistence type="predicted"/>
<gene>
    <name evidence="2" type="ORF">LQ318_13895</name>
</gene>
<dbReference type="SUPFAM" id="SSF55729">
    <property type="entry name" value="Acyl-CoA N-acyltransferases (Nat)"/>
    <property type="match status" value="1"/>
</dbReference>
<accession>A0ABT3Q1K5</accession>
<dbReference type="EMBL" id="JAJNDC010000004">
    <property type="protein sequence ID" value="MCW9713999.1"/>
    <property type="molecule type" value="Genomic_DNA"/>
</dbReference>
<dbReference type="PANTHER" id="PTHR41368">
    <property type="entry name" value="PROTEIN YGHO"/>
    <property type="match status" value="1"/>
</dbReference>
<feature type="domain" description="N-acetyltransferase" evidence="1">
    <location>
        <begin position="204"/>
        <end position="377"/>
    </location>
</feature>
<dbReference type="Pfam" id="PF00583">
    <property type="entry name" value="Acetyltransf_1"/>
    <property type="match status" value="1"/>
</dbReference>
<dbReference type="PANTHER" id="PTHR41368:SF1">
    <property type="entry name" value="PROTEIN YGHO"/>
    <property type="match status" value="1"/>
</dbReference>
<evidence type="ECO:0000313" key="3">
    <source>
        <dbReference type="Proteomes" id="UP001207337"/>
    </source>
</evidence>
<dbReference type="PROSITE" id="PS51186">
    <property type="entry name" value="GNAT"/>
    <property type="match status" value="1"/>
</dbReference>